<comment type="caution">
    <text evidence="1">The sequence shown here is derived from an EMBL/GenBank/DDBJ whole genome shotgun (WGS) entry which is preliminary data.</text>
</comment>
<dbReference type="Proteomes" id="UP000737555">
    <property type="component" value="Unassembled WGS sequence"/>
</dbReference>
<dbReference type="RefSeq" id="WP_062262958.1">
    <property type="nucleotide sequence ID" value="NZ_LT158599.1"/>
</dbReference>
<evidence type="ECO:0000313" key="2">
    <source>
        <dbReference type="Proteomes" id="UP000737555"/>
    </source>
</evidence>
<name>A0A8T7H3A1_9EURY</name>
<proteinExistence type="predicted"/>
<gene>
    <name evidence="1" type="ORF">HQQ74_09620</name>
</gene>
<evidence type="ECO:0000313" key="1">
    <source>
        <dbReference type="EMBL" id="NQS78931.1"/>
    </source>
</evidence>
<dbReference type="AlphaFoldDB" id="A0A8T7H3A1"/>
<dbReference type="OrthoDB" id="162223at2157"/>
<protein>
    <submittedName>
        <fullName evidence="1">Uncharacterized protein</fullName>
    </submittedName>
</protein>
<organism evidence="1 2">
    <name type="scientific">Methanoculleus bourgensis</name>
    <dbReference type="NCBI Taxonomy" id="83986"/>
    <lineage>
        <taxon>Archaea</taxon>
        <taxon>Methanobacteriati</taxon>
        <taxon>Methanobacteriota</taxon>
        <taxon>Stenosarchaea group</taxon>
        <taxon>Methanomicrobia</taxon>
        <taxon>Methanomicrobiales</taxon>
        <taxon>Methanomicrobiaceae</taxon>
        <taxon>Methanoculleus</taxon>
    </lineage>
</organism>
<dbReference type="GeneID" id="27137191"/>
<reference evidence="1" key="1">
    <citation type="submission" date="2020-05" db="EMBL/GenBank/DDBJ databases">
        <title>The first insight into the ecology of ammonia-tolerant syntrophic propionate oxidizing bacteria.</title>
        <authorList>
            <person name="Singh A."/>
            <person name="Schnurer A."/>
            <person name="Westerholm M."/>
        </authorList>
    </citation>
    <scope>NUCLEOTIDE SEQUENCE</scope>
    <source>
        <strain evidence="1">MAG54</strain>
    </source>
</reference>
<dbReference type="EMBL" id="JABMJE010000171">
    <property type="protein sequence ID" value="NQS78931.1"/>
    <property type="molecule type" value="Genomic_DNA"/>
</dbReference>
<accession>A0A8T7H3A1</accession>
<sequence length="280" mass="30498">MNTVNVLRKVLIAAGVLAVILFVCIALLAAILGQSASESFRSSWSYDLQVSTSGPLDDAVLLIPIPSRYDPETGTNVTPLDLSRASFSHFDRDKISVTIEHVDGVPMLKISADRIDPVYRNRITPIPIAPGQNESELPKPTQIYSNRSSEETPVLVEMELHVPGTGPEHEIDTRTPIGTEPLFMPYQIAGTINESGGRVEGLYVSPGTSGYIVEVPFILSFDADDENVLAVSCGFLGTNQWWVLGWQSNSYSESVRHEFRGACNGTYPVRGVLVTGEGVY</sequence>